<keyword evidence="1" id="KW-1133">Transmembrane helix</keyword>
<reference evidence="2 3" key="1">
    <citation type="submission" date="2015-08" db="EMBL/GenBank/DDBJ databases">
        <title>Next Generation Sequencing and Analysis of the Genome of Puccinia sorghi L Schw, the Causal Agent of Maize Common Rust.</title>
        <authorList>
            <person name="Rochi L."/>
            <person name="Burguener G."/>
            <person name="Darino M."/>
            <person name="Turjanski A."/>
            <person name="Kreff E."/>
            <person name="Dieguez M.J."/>
            <person name="Sacco F."/>
        </authorList>
    </citation>
    <scope>NUCLEOTIDE SEQUENCE [LARGE SCALE GENOMIC DNA]</scope>
    <source>
        <strain evidence="2 3">RO10H11247</strain>
    </source>
</reference>
<comment type="caution">
    <text evidence="2">The sequence shown here is derived from an EMBL/GenBank/DDBJ whole genome shotgun (WGS) entry which is preliminary data.</text>
</comment>
<organism evidence="2 3">
    <name type="scientific">Puccinia sorghi</name>
    <dbReference type="NCBI Taxonomy" id="27349"/>
    <lineage>
        <taxon>Eukaryota</taxon>
        <taxon>Fungi</taxon>
        <taxon>Dikarya</taxon>
        <taxon>Basidiomycota</taxon>
        <taxon>Pucciniomycotina</taxon>
        <taxon>Pucciniomycetes</taxon>
        <taxon>Pucciniales</taxon>
        <taxon>Pucciniaceae</taxon>
        <taxon>Puccinia</taxon>
    </lineage>
</organism>
<evidence type="ECO:0000256" key="1">
    <source>
        <dbReference type="SAM" id="Phobius"/>
    </source>
</evidence>
<protein>
    <submittedName>
        <fullName evidence="2">Uncharacterized protein</fullName>
    </submittedName>
</protein>
<keyword evidence="1" id="KW-0472">Membrane</keyword>
<proteinExistence type="predicted"/>
<keyword evidence="3" id="KW-1185">Reference proteome</keyword>
<evidence type="ECO:0000313" key="2">
    <source>
        <dbReference type="EMBL" id="KNZ48824.1"/>
    </source>
</evidence>
<dbReference type="AlphaFoldDB" id="A0A0L6UJW2"/>
<accession>A0A0L6UJW2</accession>
<dbReference type="Proteomes" id="UP000037035">
    <property type="component" value="Unassembled WGS sequence"/>
</dbReference>
<sequence>MVLPFYDLDILFLCYDHINNVDKSLASEPPSNSQSNSMRTKLNKTNTTLQNNINLGSNQIFAYSVTGGSLKHPPKTTHTGAWKANQISSARQYSLFHSLNMSQFLLPLLEICQGYCVNFLPLSLHHGDKTDLQPSAQRSAQNQNIIYIIKLNSPHGYSSMYWFDMLSKLHQEKLHPIYKRVMLNCRGYQLNLPSSPKIRLNLWKTYNPHTTGISSVYEKVERKHLHTSAMETSLHFFKSQENQQITQGRISRTSLHVSTERSVIPVFHSEIKDSLNIMEKNLSGYPQKKNKAEYLKYFHQGKRKLCAFYETFYTSSMNFPLVVFCFFWLLFDLTAEKLEKTVGILFSSSTSKVNTHFHRAFLKCNWERDSE</sequence>
<gene>
    <name evidence="2" type="ORF">VP01_538g2</name>
</gene>
<dbReference type="EMBL" id="LAVV01010597">
    <property type="protein sequence ID" value="KNZ48824.1"/>
    <property type="molecule type" value="Genomic_DNA"/>
</dbReference>
<keyword evidence="1" id="KW-0812">Transmembrane</keyword>
<dbReference type="VEuPathDB" id="FungiDB:VP01_538g2"/>
<feature type="transmembrane region" description="Helical" evidence="1">
    <location>
        <begin position="312"/>
        <end position="331"/>
    </location>
</feature>
<name>A0A0L6UJW2_9BASI</name>
<evidence type="ECO:0000313" key="3">
    <source>
        <dbReference type="Proteomes" id="UP000037035"/>
    </source>
</evidence>